<dbReference type="PANTHER" id="PTHR31286:SF167">
    <property type="entry name" value="OS09G0268800 PROTEIN"/>
    <property type="match status" value="1"/>
</dbReference>
<evidence type="ECO:0000259" key="3">
    <source>
        <dbReference type="PROSITE" id="PS50158"/>
    </source>
</evidence>
<name>A0A5C7H8I9_9ROSI</name>
<dbReference type="InterPro" id="IPR001878">
    <property type="entry name" value="Znf_CCHC"/>
</dbReference>
<feature type="compositionally biased region" description="Polar residues" evidence="2">
    <location>
        <begin position="232"/>
        <end position="273"/>
    </location>
</feature>
<dbReference type="GO" id="GO:0008270">
    <property type="term" value="F:zinc ion binding"/>
    <property type="evidence" value="ECO:0007669"/>
    <property type="project" value="UniProtKB-KW"/>
</dbReference>
<dbReference type="PROSITE" id="PS50158">
    <property type="entry name" value="ZF_CCHC"/>
    <property type="match status" value="1"/>
</dbReference>
<dbReference type="EMBL" id="VAHF01000010">
    <property type="protein sequence ID" value="TXG53423.1"/>
    <property type="molecule type" value="Genomic_DNA"/>
</dbReference>
<proteinExistence type="predicted"/>
<dbReference type="PANTHER" id="PTHR31286">
    <property type="entry name" value="GLYCINE-RICH CELL WALL STRUCTURAL PROTEIN 1.8-LIKE"/>
    <property type="match status" value="1"/>
</dbReference>
<dbReference type="GO" id="GO:0003676">
    <property type="term" value="F:nucleic acid binding"/>
    <property type="evidence" value="ECO:0007669"/>
    <property type="project" value="InterPro"/>
</dbReference>
<dbReference type="AlphaFoldDB" id="A0A5C7H8I9"/>
<evidence type="ECO:0000313" key="4">
    <source>
        <dbReference type="EMBL" id="TXG53423.1"/>
    </source>
</evidence>
<protein>
    <recommendedName>
        <fullName evidence="3">CCHC-type domain-containing protein</fullName>
    </recommendedName>
</protein>
<dbReference type="InterPro" id="IPR025836">
    <property type="entry name" value="Zn_knuckle_CX2CX4HX4C"/>
</dbReference>
<dbReference type="OrthoDB" id="1096772at2759"/>
<gene>
    <name evidence="4" type="ORF">EZV62_022592</name>
</gene>
<keyword evidence="1" id="KW-0479">Metal-binding</keyword>
<dbReference type="Pfam" id="PF14111">
    <property type="entry name" value="DUF4283"/>
    <property type="match status" value="1"/>
</dbReference>
<dbReference type="InterPro" id="IPR025558">
    <property type="entry name" value="DUF4283"/>
</dbReference>
<dbReference type="Pfam" id="PF14392">
    <property type="entry name" value="zf-CCHC_4"/>
    <property type="match status" value="1"/>
</dbReference>
<dbReference type="InterPro" id="IPR040256">
    <property type="entry name" value="At4g02000-like"/>
</dbReference>
<evidence type="ECO:0000256" key="2">
    <source>
        <dbReference type="SAM" id="MobiDB-lite"/>
    </source>
</evidence>
<comment type="caution">
    <text evidence="4">The sequence shown here is derived from an EMBL/GenBank/DDBJ whole genome shotgun (WGS) entry which is preliminary data.</text>
</comment>
<evidence type="ECO:0000256" key="1">
    <source>
        <dbReference type="PROSITE-ProRule" id="PRU00047"/>
    </source>
</evidence>
<evidence type="ECO:0000313" key="5">
    <source>
        <dbReference type="Proteomes" id="UP000323000"/>
    </source>
</evidence>
<feature type="region of interest" description="Disordered" evidence="2">
    <location>
        <begin position="225"/>
        <end position="273"/>
    </location>
</feature>
<reference evidence="5" key="1">
    <citation type="journal article" date="2019" name="Gigascience">
        <title>De novo genome assembly of the endangered Acer yangbiense, a plant species with extremely small populations endemic to Yunnan Province, China.</title>
        <authorList>
            <person name="Yang J."/>
            <person name="Wariss H.M."/>
            <person name="Tao L."/>
            <person name="Zhang R."/>
            <person name="Yun Q."/>
            <person name="Hollingsworth P."/>
            <person name="Dao Z."/>
            <person name="Luo G."/>
            <person name="Guo H."/>
            <person name="Ma Y."/>
            <person name="Sun W."/>
        </authorList>
    </citation>
    <scope>NUCLEOTIDE SEQUENCE [LARGE SCALE GENOMIC DNA]</scope>
    <source>
        <strain evidence="5">cv. Malutang</strain>
    </source>
</reference>
<feature type="domain" description="CCHC-type" evidence="3">
    <location>
        <begin position="183"/>
        <end position="198"/>
    </location>
</feature>
<organism evidence="4 5">
    <name type="scientific">Acer yangbiense</name>
    <dbReference type="NCBI Taxonomy" id="1000413"/>
    <lineage>
        <taxon>Eukaryota</taxon>
        <taxon>Viridiplantae</taxon>
        <taxon>Streptophyta</taxon>
        <taxon>Embryophyta</taxon>
        <taxon>Tracheophyta</taxon>
        <taxon>Spermatophyta</taxon>
        <taxon>Magnoliopsida</taxon>
        <taxon>eudicotyledons</taxon>
        <taxon>Gunneridae</taxon>
        <taxon>Pentapetalae</taxon>
        <taxon>rosids</taxon>
        <taxon>malvids</taxon>
        <taxon>Sapindales</taxon>
        <taxon>Sapindaceae</taxon>
        <taxon>Hippocastanoideae</taxon>
        <taxon>Acereae</taxon>
        <taxon>Acer</taxon>
    </lineage>
</organism>
<sequence length="336" mass="37118">MEAVDLAKLCASLSISDVDGLIQQVSGEMVSEGLKDVDHYLVGKVLSGKRVNREAFKRVIEQLWSSVGEVEIELVGENTFMFFFPNLEARSMVWTRGPWHFDQSLIVLEKPKGVGDISKLPFCEIGTVVEFSANSRECCGRFMRVKVKIDISKPLKRCIRFNVEGSREVITAILIYERLPEFCYACGLIGHGLRDCQNDDARLEALKGESTKYGPWLRAALVEQSKARTPKNDSNGAGNVHSSSPSDNQNEKNFGTGRTSGKNSNDIDSPQKQINDLEIVPFVGEGNVRGNVTGLMTDFVSKIEPVDPNQVEGNKHQLISYNTDIPAAGNFEKEGG</sequence>
<accession>A0A5C7H8I9</accession>
<dbReference type="Proteomes" id="UP000323000">
    <property type="component" value="Chromosome 10"/>
</dbReference>
<keyword evidence="1" id="KW-0863">Zinc-finger</keyword>
<keyword evidence="1" id="KW-0862">Zinc</keyword>
<keyword evidence="5" id="KW-1185">Reference proteome</keyword>